<sequence>MSEYTPPQCRRIVLVLFVLCGGIWLAGCGGPEGPQRRVVTEPGADFTHYTGLAWPAAAQVVSAGDIWLDFVGDGEFHLVFDLDHATLEQWLAEPPSWEQLKWKGGPVPDEISWQAGFGVKGMSADPAGGGPDHKISEVEYQSVYESKQTWYVAQDRGAGWQHGQILILDLEHNRVWFSRWDY</sequence>
<proteinExistence type="predicted"/>
<gene>
    <name evidence="1" type="ORF">GmarT_47850</name>
</gene>
<accession>A0ABX5YT92</accession>
<evidence type="ECO:0000313" key="2">
    <source>
        <dbReference type="Proteomes" id="UP000322887"/>
    </source>
</evidence>
<dbReference type="RefSeq" id="WP_002648793.1">
    <property type="nucleotide sequence ID" value="NZ_CP042910.1"/>
</dbReference>
<protein>
    <recommendedName>
        <fullName evidence="3">PepSY domain-containing protein</fullName>
    </recommendedName>
</protein>
<evidence type="ECO:0008006" key="3">
    <source>
        <dbReference type="Google" id="ProtNLM"/>
    </source>
</evidence>
<dbReference type="GeneID" id="98649240"/>
<reference evidence="1 2" key="1">
    <citation type="submission" date="2019-08" db="EMBL/GenBank/DDBJ databases">
        <title>Deep-cultivation of Planctomycetes and their phenomic and genomic characterization uncovers novel biology.</title>
        <authorList>
            <person name="Wiegand S."/>
            <person name="Jogler M."/>
            <person name="Boedeker C."/>
            <person name="Pinto D."/>
            <person name="Vollmers J."/>
            <person name="Rivas-Marin E."/>
            <person name="Kohn T."/>
            <person name="Peeters S.H."/>
            <person name="Heuer A."/>
            <person name="Rast P."/>
            <person name="Oberbeckmann S."/>
            <person name="Bunk B."/>
            <person name="Jeske O."/>
            <person name="Meyerdierks A."/>
            <person name="Storesund J.E."/>
            <person name="Kallscheuer N."/>
            <person name="Luecker S."/>
            <person name="Lage O.M."/>
            <person name="Pohl T."/>
            <person name="Merkel B.J."/>
            <person name="Hornburger P."/>
            <person name="Mueller R.-W."/>
            <person name="Bruemmer F."/>
            <person name="Labrenz M."/>
            <person name="Spormann A.M."/>
            <person name="Op den Camp H."/>
            <person name="Overmann J."/>
            <person name="Amann R."/>
            <person name="Jetten M.S.M."/>
            <person name="Mascher T."/>
            <person name="Medema M.H."/>
            <person name="Devos D.P."/>
            <person name="Kaster A.-K."/>
            <person name="Ovreas L."/>
            <person name="Rohde M."/>
            <person name="Galperin M.Y."/>
            <person name="Jogler C."/>
        </authorList>
    </citation>
    <scope>NUCLEOTIDE SEQUENCE [LARGE SCALE GENOMIC DNA]</scope>
    <source>
        <strain evidence="1 2">DSM 8797</strain>
    </source>
</reference>
<evidence type="ECO:0000313" key="1">
    <source>
        <dbReference type="EMBL" id="QEG18891.1"/>
    </source>
</evidence>
<dbReference type="EMBL" id="CP042910">
    <property type="protein sequence ID" value="QEG18891.1"/>
    <property type="molecule type" value="Genomic_DNA"/>
</dbReference>
<dbReference type="Proteomes" id="UP000322887">
    <property type="component" value="Chromosome"/>
</dbReference>
<name>A0ABX5YT92_9PLAN</name>
<organism evidence="1 2">
    <name type="scientific">Gimesia maris</name>
    <dbReference type="NCBI Taxonomy" id="122"/>
    <lineage>
        <taxon>Bacteria</taxon>
        <taxon>Pseudomonadati</taxon>
        <taxon>Planctomycetota</taxon>
        <taxon>Planctomycetia</taxon>
        <taxon>Planctomycetales</taxon>
        <taxon>Planctomycetaceae</taxon>
        <taxon>Gimesia</taxon>
    </lineage>
</organism>
<keyword evidence="2" id="KW-1185">Reference proteome</keyword>